<evidence type="ECO:0000259" key="8">
    <source>
        <dbReference type="PROSITE" id="PS50928"/>
    </source>
</evidence>
<sequence>MTKANINKKKKKGFLYNIKEYRALILMALPGAIWFIFFFYIPVFANVVAFKDFHISPDGFIQSLKESAWVGFDNFKFLFASNDAWLITRNTLAYNIVFLAMNLLFAITFAIIMSELRNKKAVKVYHTMSLLPYFLSWVVISYFVYAFLSPDKGILNQWITGNGGTAINWYADPKWWPLIFVVMNVWKSLGYNSIIYYASVMGIDPTYYEAAMVDGANKWQQIKNITIPQILPMMSVLLILNIGGIFRADFGMFYNVPRNSGALYEVTAVLDTYIYNGLTATSDIGMTAAAGLYQSAVGACLLLLANLIVRKLDPDSSLF</sequence>
<evidence type="ECO:0000256" key="3">
    <source>
        <dbReference type="ARBA" id="ARBA00022475"/>
    </source>
</evidence>
<feature type="transmembrane region" description="Helical" evidence="7">
    <location>
        <begin position="230"/>
        <end position="248"/>
    </location>
</feature>
<dbReference type="PROSITE" id="PS50928">
    <property type="entry name" value="ABC_TM1"/>
    <property type="match status" value="1"/>
</dbReference>
<keyword evidence="6 7" id="KW-0472">Membrane</keyword>
<name>A0A4D7CSU4_9ENTE</name>
<protein>
    <submittedName>
        <fullName evidence="9">Sugar ABC transporter permease</fullName>
    </submittedName>
</protein>
<evidence type="ECO:0000256" key="1">
    <source>
        <dbReference type="ARBA" id="ARBA00004651"/>
    </source>
</evidence>
<comment type="subcellular location">
    <subcellularLocation>
        <location evidence="1 7">Cell membrane</location>
        <topology evidence="1 7">Multi-pass membrane protein</topology>
    </subcellularLocation>
</comment>
<dbReference type="EMBL" id="CP039712">
    <property type="protein sequence ID" value="QCI86203.1"/>
    <property type="molecule type" value="Genomic_DNA"/>
</dbReference>
<feature type="transmembrane region" description="Helical" evidence="7">
    <location>
        <begin position="291"/>
        <end position="309"/>
    </location>
</feature>
<dbReference type="InterPro" id="IPR035906">
    <property type="entry name" value="MetI-like_sf"/>
</dbReference>
<dbReference type="CDD" id="cd06261">
    <property type="entry name" value="TM_PBP2"/>
    <property type="match status" value="1"/>
</dbReference>
<dbReference type="Gene3D" id="1.10.3720.10">
    <property type="entry name" value="MetI-like"/>
    <property type="match status" value="1"/>
</dbReference>
<gene>
    <name evidence="9" type="ORF">FA707_04150</name>
</gene>
<feature type="domain" description="ABC transmembrane type-1" evidence="8">
    <location>
        <begin position="88"/>
        <end position="305"/>
    </location>
</feature>
<feature type="transmembrane region" description="Helical" evidence="7">
    <location>
        <begin position="175"/>
        <end position="198"/>
    </location>
</feature>
<evidence type="ECO:0000313" key="10">
    <source>
        <dbReference type="Proteomes" id="UP000298615"/>
    </source>
</evidence>
<dbReference type="GO" id="GO:0005886">
    <property type="term" value="C:plasma membrane"/>
    <property type="evidence" value="ECO:0007669"/>
    <property type="project" value="UniProtKB-SubCell"/>
</dbReference>
<evidence type="ECO:0000313" key="9">
    <source>
        <dbReference type="EMBL" id="QCI86203.1"/>
    </source>
</evidence>
<keyword evidence="2 7" id="KW-0813">Transport</keyword>
<dbReference type="RefSeq" id="WP_136953038.1">
    <property type="nucleotide sequence ID" value="NZ_CP039712.1"/>
</dbReference>
<evidence type="ECO:0000256" key="4">
    <source>
        <dbReference type="ARBA" id="ARBA00022692"/>
    </source>
</evidence>
<evidence type="ECO:0000256" key="7">
    <source>
        <dbReference type="RuleBase" id="RU363032"/>
    </source>
</evidence>
<keyword evidence="3" id="KW-1003">Cell membrane</keyword>
<dbReference type="InterPro" id="IPR050809">
    <property type="entry name" value="UgpAE/MalFG_permease"/>
</dbReference>
<feature type="transmembrane region" description="Helical" evidence="7">
    <location>
        <begin position="92"/>
        <end position="112"/>
    </location>
</feature>
<keyword evidence="4 7" id="KW-0812">Transmembrane</keyword>
<reference evidence="9 10" key="1">
    <citation type="submission" date="2019-04" db="EMBL/GenBank/DDBJ databases">
        <title>Vagococcus sp. nov., isolated from faeces of yaks (Bos grunniens).</title>
        <authorList>
            <person name="Ge Y."/>
        </authorList>
    </citation>
    <scope>NUCLEOTIDE SEQUENCE [LARGE SCALE GENOMIC DNA]</scope>
    <source>
        <strain evidence="9 10">MN-17</strain>
    </source>
</reference>
<dbReference type="KEGG" id="vao:FA707_04150"/>
<dbReference type="InterPro" id="IPR000515">
    <property type="entry name" value="MetI-like"/>
</dbReference>
<feature type="transmembrane region" description="Helical" evidence="7">
    <location>
        <begin position="21"/>
        <end position="41"/>
    </location>
</feature>
<proteinExistence type="inferred from homology"/>
<evidence type="ECO:0000256" key="5">
    <source>
        <dbReference type="ARBA" id="ARBA00022989"/>
    </source>
</evidence>
<organism evidence="9 10">
    <name type="scientific">Vagococcus zengguangii</name>
    <dbReference type="NCBI Taxonomy" id="2571750"/>
    <lineage>
        <taxon>Bacteria</taxon>
        <taxon>Bacillati</taxon>
        <taxon>Bacillota</taxon>
        <taxon>Bacilli</taxon>
        <taxon>Lactobacillales</taxon>
        <taxon>Enterococcaceae</taxon>
        <taxon>Vagococcus</taxon>
    </lineage>
</organism>
<feature type="transmembrane region" description="Helical" evidence="7">
    <location>
        <begin position="124"/>
        <end position="148"/>
    </location>
</feature>
<keyword evidence="5 7" id="KW-1133">Transmembrane helix</keyword>
<keyword evidence="10" id="KW-1185">Reference proteome</keyword>
<dbReference type="AlphaFoldDB" id="A0A4D7CSU4"/>
<dbReference type="Proteomes" id="UP000298615">
    <property type="component" value="Chromosome"/>
</dbReference>
<dbReference type="PANTHER" id="PTHR43227:SF11">
    <property type="entry name" value="BLL4140 PROTEIN"/>
    <property type="match status" value="1"/>
</dbReference>
<comment type="similarity">
    <text evidence="7">Belongs to the binding-protein-dependent transport system permease family.</text>
</comment>
<dbReference type="Pfam" id="PF00528">
    <property type="entry name" value="BPD_transp_1"/>
    <property type="match status" value="1"/>
</dbReference>
<dbReference type="GO" id="GO:0055085">
    <property type="term" value="P:transmembrane transport"/>
    <property type="evidence" value="ECO:0007669"/>
    <property type="project" value="InterPro"/>
</dbReference>
<dbReference type="PANTHER" id="PTHR43227">
    <property type="entry name" value="BLL4140 PROTEIN"/>
    <property type="match status" value="1"/>
</dbReference>
<dbReference type="SUPFAM" id="SSF161098">
    <property type="entry name" value="MetI-like"/>
    <property type="match status" value="1"/>
</dbReference>
<evidence type="ECO:0000256" key="6">
    <source>
        <dbReference type="ARBA" id="ARBA00023136"/>
    </source>
</evidence>
<accession>A0A4D7CSU4</accession>
<evidence type="ECO:0000256" key="2">
    <source>
        <dbReference type="ARBA" id="ARBA00022448"/>
    </source>
</evidence>